<feature type="non-terminal residue" evidence="3">
    <location>
        <position position="1"/>
    </location>
</feature>
<feature type="transmembrane region" description="Helical" evidence="2">
    <location>
        <begin position="61"/>
        <end position="80"/>
    </location>
</feature>
<dbReference type="EMBL" id="CAJNJQ010000580">
    <property type="protein sequence ID" value="CAE7087244.1"/>
    <property type="molecule type" value="Genomic_DNA"/>
</dbReference>
<evidence type="ECO:0000313" key="4">
    <source>
        <dbReference type="Proteomes" id="UP000663827"/>
    </source>
</evidence>
<feature type="region of interest" description="Disordered" evidence="1">
    <location>
        <begin position="643"/>
        <end position="668"/>
    </location>
</feature>
<gene>
    <name evidence="3" type="ORF">RDB_LOCUS28915</name>
</gene>
<comment type="caution">
    <text evidence="3">The sequence shown here is derived from an EMBL/GenBank/DDBJ whole genome shotgun (WGS) entry which is preliminary data.</text>
</comment>
<dbReference type="Proteomes" id="UP000663827">
    <property type="component" value="Unassembled WGS sequence"/>
</dbReference>
<feature type="transmembrane region" description="Helical" evidence="2">
    <location>
        <begin position="238"/>
        <end position="260"/>
    </location>
</feature>
<keyword evidence="2" id="KW-0812">Transmembrane</keyword>
<feature type="transmembrane region" description="Helical" evidence="2">
    <location>
        <begin position="133"/>
        <end position="161"/>
    </location>
</feature>
<feature type="region of interest" description="Disordered" evidence="1">
    <location>
        <begin position="979"/>
        <end position="1001"/>
    </location>
</feature>
<evidence type="ECO:0000256" key="2">
    <source>
        <dbReference type="SAM" id="Phobius"/>
    </source>
</evidence>
<proteinExistence type="predicted"/>
<feature type="transmembrane region" description="Helical" evidence="2">
    <location>
        <begin position="203"/>
        <end position="226"/>
    </location>
</feature>
<name>A0A8H3DWI5_9AGAM</name>
<evidence type="ECO:0000313" key="3">
    <source>
        <dbReference type="EMBL" id="CAE7087244.1"/>
    </source>
</evidence>
<feature type="compositionally biased region" description="Low complexity" evidence="1">
    <location>
        <begin position="651"/>
        <end position="660"/>
    </location>
</feature>
<dbReference type="AlphaFoldDB" id="A0A8H3DWI5"/>
<reference evidence="3" key="1">
    <citation type="submission" date="2021-01" db="EMBL/GenBank/DDBJ databases">
        <authorList>
            <person name="Kaushik A."/>
        </authorList>
    </citation>
    <scope>NUCLEOTIDE SEQUENCE</scope>
    <source>
        <strain evidence="3">AG5</strain>
    </source>
</reference>
<evidence type="ECO:0000256" key="1">
    <source>
        <dbReference type="SAM" id="MobiDB-lite"/>
    </source>
</evidence>
<organism evidence="3 4">
    <name type="scientific">Rhizoctonia solani</name>
    <dbReference type="NCBI Taxonomy" id="456999"/>
    <lineage>
        <taxon>Eukaryota</taxon>
        <taxon>Fungi</taxon>
        <taxon>Dikarya</taxon>
        <taxon>Basidiomycota</taxon>
        <taxon>Agaricomycotina</taxon>
        <taxon>Agaricomycetes</taxon>
        <taxon>Cantharellales</taxon>
        <taxon>Ceratobasidiaceae</taxon>
        <taxon>Rhizoctonia</taxon>
    </lineage>
</organism>
<protein>
    <submittedName>
        <fullName evidence="3">Uncharacterized protein</fullName>
    </submittedName>
</protein>
<accession>A0A8H3DWI5</accession>
<feature type="transmembrane region" description="Helical" evidence="2">
    <location>
        <begin position="92"/>
        <end position="112"/>
    </location>
</feature>
<keyword evidence="2" id="KW-0472">Membrane</keyword>
<feature type="transmembrane region" description="Helical" evidence="2">
    <location>
        <begin position="20"/>
        <end position="40"/>
    </location>
</feature>
<keyword evidence="2" id="KW-1133">Transmembrane helix</keyword>
<sequence length="1039" mass="115987">PPPPPPLSKVGIFDMRPRPHLISWQCHMYLIRLIIIPPLLRYWAPEIGPYSGNRWWAIQRIIMPVMGAILVFNDVFMLLIDHPRTDTYLGCIITQMVINSCLFSCFMLYFVLNIQWGSQAFHTSSSSASTDYATIDVLLVLLSLEGIPSLCLLVITLWAIFALCFHAPIQQIWRTNTKDAFKGIPHKTEALNLTIFGRQRETIIPFSGAFVIVGGFVKRYLALFLFRRIRPVETRIYAFARNSFAIIAFGILVFPIVTALQQVQNEIGTRVVSRTCDDATPTHSIAILSDCLIEDRSQYTKVSLPHAKLSVRVQVIWPWSNQRSGSSDYSRNCDIRWTRQFNSSLSPWEINQSRLLELFICDFPNIEISSRSLQDTSIREYADLIPYYHVGVPVQPVNMASNISSALMPRIWLLNGDDFPLAGLAGRNWSQVGQVRLYRPPLTLLLGSHITTNANLVTRKFIKSSIIKDIIFDFKPDYTRLSLYPMVESSTDPSKSSDIDVAVASIRPVLAPGIMSHRSQVNSYNLELDNTQGNECDYTEDYRSGTIVDVIGGLFALLQALHLLLFGRPLLWGLTGAKLITPFGLLGEGVPELRGADQEGGTSYFVEDQDSTSSNSLLTMEALQVDRSNPLLQQTSSTKLTMPPAMAIQTSPESSKESSPLETNGNEVSESILQISCPQVSQDVSEYGSVCMTVQTSRHIDDHTFELSCRPSKPQIVVNMIPSTCNGYLINQLVTPQYDLLEVLGEISGPTTYRSFLLDCSQDTPLLGKHSLRSVNKPDYEQRFGPPQQAYGAEPLSLASTALPMTSIAWRHSSNQHTAHRSSRQINRPIPISQQFGMDAFRDPSSLMEDPSPISLGQAGSQLCHMDNLRAIDMHTCRCPINSHTVQLGHRRADCAGDAPYFGDQTKYIFCSPLQIIVISLFNRGISVVIQLDRRSHESYDWASQLTIPRGFFGIPLLPPQFRVVSRLVATIAVHPPQIDNPTIKANEEESGDPELDPSQTKMFGPWEIGGCINRAREGRLANIRPTLSALPSGDAHMT</sequence>